<dbReference type="Pfam" id="PF00550">
    <property type="entry name" value="PP-binding"/>
    <property type="match status" value="8"/>
</dbReference>
<dbReference type="InterPro" id="IPR020841">
    <property type="entry name" value="PKS_Beta-ketoAc_synthase_dom"/>
</dbReference>
<evidence type="ECO:0000256" key="4">
    <source>
        <dbReference type="ARBA" id="ARBA00022857"/>
    </source>
</evidence>
<dbReference type="CDD" id="cd05195">
    <property type="entry name" value="enoyl_red"/>
    <property type="match status" value="1"/>
</dbReference>
<feature type="domain" description="Carrier" evidence="8">
    <location>
        <begin position="2967"/>
        <end position="3045"/>
    </location>
</feature>
<dbReference type="Pfam" id="PF00109">
    <property type="entry name" value="ketoacyl-synt"/>
    <property type="match status" value="1"/>
</dbReference>
<sequence length="3839" mass="421760">MASRVINIPPRDNRKSKEAWALIDSTLPCEEMKFNLTQNKLAKLEHSGAYVYHDYSECIDIACPTNRKINFCSTSYLGLNQDPRMKEAAYKAIEQYGLSPLGSAPFGGLTNLHEKLGYRLGKIYGLPYGVTTSGATLANMTIIPLIVGAKDFVFSDELNHTTIIDGIDLSKAKMIKYKHNDMEDLEKNVKLINEKFPDRVKLIIFDGVFSMEGDVCDLPNIVRIAKKYNCKTMIDECHALGIIDYFNMPGSVDFVTGTLVKSLCSHGGYICCRREYQNKLENSSGIIFSTNNTPVYAATSLKALDLIEEEGPNSIRARLQRNVKHWKEGIRNLGFEIIEGVSCVCPIMIYDEINGIKFQRRLYEEGLNFSAVAFPAVPKNMARLRTTVLGSLTDEDIDEALSIIGRVAQQEYPEILVNKSSKIYPSIPNPLKPRVTEFDTYEKKSYLHPINKPKYAVIGVGCRFPGNIKSKEDFWEMLTTGRCLTSEIPGDRWNTAEWYNKEPKRGTIQTDRGAFLEDAFYFDNKYFSISQNEAKEMSPEQRWLLELAVETFEDANINPKKLRGSRTGVFVGSSGMDFVASQISHSNDLTQHSATGLELSILANRISYVFDLNGPSVCTNTACSASMTALNLAINSMITDDCDAALIAGTNLLFAPGNYVAYSQLRVVSTDGSCKPFDKNADGYSRIEGAGMIMIKPYEKAVRDGDKIYCAILGSGTNEDGHTPSLTMPSYESQCKLLSHVCEKCNIDPATIDYVEAHGTGTAVGDPIEARSIGYAYGRRVREGKQIKTTRPGETEEIIDQPTYPLIIGSSKGNTGHGEYSSGIIGMIKAILMLYHRTMVPTIAHNEMNPAIDAEKLGIKVATKLEPWTTPHTLRIAVNSFGFGGSNGNAIFEEVVNEKPEDLKMTIKDPKNLVVATFSAFDEQTLKKLLKKWSTEVPKEVLLQELFIATQCHESENVRSAMIFGSVDEAKALIEEMIQGDAEKFKRHEKIYMKRIKMIEKPGVNFAFSGQGSQFINMGRRMYQVNGLFKKVVDYCAAVLVTYNGGEDIFEKYQIFKGDAAQISEADLSLPQYSILAIGVAQIALTEIWKAMGVTPEAVYGHSMGEVAAAYAAGILTLEDAVLLLYMRGHILSQLDGTGKGMLALGCSVEQAQYFMSNKPNVFISAVNSANSVTLAGDLEQINAVAQEAKAQNLFAVVLKVKQAFHSPYVEGAEQAFKESIKGIGERTHAPKCKFISACLGQEYDGPFDENYWWANIRNPVNFYAAATIGTQCSKRVLEIGAHPVLGMYLKEIYGKDNVYFSLSRKMDDIDSMCRTSAVLFIDNAIEYIDYTQIWEGKVDLKQIKTGDTVPLKKLRSINFTLPKHVWNRKFIRKQYTDRIGTDSNHDIYTTRDIVLKEMGLTEDDLKLLKNIKSGKVAPAAGAVNATSLASSKAPIAKPKATDASQHQKTTFVSSKTNILYSTGNQWNFENHRYLQDHIVNKKIVLPAAGSVSRAFSGFATAHPLKSAQRPIISFEDMKFDRMGIFDKNIDFNTVTGPMPITYEEERSNHTYKIIFNDDVEVSSGKFNDKDETETLKNLPSADYFIKQCASVAGGQGVTPAMFYNRTEEIGLDYGKEFRLYKAIRSGKNVAYGKLTVTKEHQKMVCHPAVLDNCIQIVFASGVAAGDSQALPIRMKKIVLSQGGHFPEGTLIVATELVKQDFKECVSNVYIYDENKNIFGYVEGLTMSFRRTKAEKAIDWIHILGYEEKAPSTTESLPVNCRNVIVMCTENQQNEANTFATHIGSVVAGLQNIWVLPGNYVENIQQMVESKMIEPKETFVIDTSYIESPEIDRAFMVLKTMVNYEIPTLFAASKYIKDESVQSHAIATSKAVIGMVRAARAECKVPLFTAHTDKFEDLYLATLRSSLTMDDPEVEIIDGKIQCVRFMKLDKEPVVKSSNIKLERSANGQIGQMKYSECIGLPSYSDDEVVVKTKGVSLQFKDIMTAMDALIGFDDYEPGMECIGRVVAIGKNVASNPRNKLQIGDPVVAFSHKYGHLLRTYSVVDPLSVQKIPESMYKVEYAGMFIVFITAYYSLHVRAGGIKPGQTILIHAAAGGVGQAAVKLCQLWGANIIASASSSKQQFLRETYGLEHVTNSRNPEEFYRDVMNWTNGEGVDFVLNSLSGSSLRMGIKCLKNGGKFVEIGKTDILNDSKLGLHCLLNNISFVSSHIDLLSNQQMSVYKNIIFDLFNTGKLTPIPAKIFPANKYKDAFFYLASGRNIGKTCIEFDEKMKYECSPLTLIDSNMTYLVTGAFGGVGLRVVLWLVSRGAKNILLTTSGSVEKQYQQPIVRSLMEKNINVMIKTCDITNKTDVKQLFEQCQPRIAGVFHLANRFAPGLISTSDLALLRKGFNAKAEGAWNLHLVTAQKAHQVQLFVVFSSILDVLGNRGQTAYGAANAFLSSIVDHRREKGLSGNCIALPAMRGSGYLAKWNQTKQSKDFEQLIALLDTDELVNVMDGLIRYDLPANVYMAKNWADMSYDATFVAPVTRSISHLRGVNPVPNVTYPTEKKLNLPSLIKNGGGHYMDEPTSTPRPGATATGTSSMRSFTPVAIKTFRPVPINPVPVQIGSFNSGTVAPAADHVTMKSRSFQSAPNTQVKVAAPVTVAKPATRLNKNRLTKDITEKLQSMLGLIDEEIDVTIPLRVYGLDSLTAMELTKWIESEMNIEFSQSQLLGDDITTEDLINVIMDGSSSAPATESSPSAPAITPAVASVVPVAQAKSFQPTPVLPVAQAKSFKPAPVDAAKPSSSLNKDKLTKDITEKLQSMLGLIDEEIDVTIPLRVYGLDSLTAMELTKWIESEMNIEFSQSQLLGDDITTEDLINVIMDGSSSAPAPAAAPIAQTKSFQPTPIAPVSQAKPFQPTTVAPMAQVKSFQPASVLPVAQAKSLQPAPVLPVAQAKSFQPAPVAPVAQVKSFKPAPVAAAKPSSSLNKDKLTKDITEKLQSMLGLIDEEIDVTIPLRVYGLDSLTAMELTKWIESEMNIEFSQSQLLGDDITTEDLINVIMDGSSSAPAPAAAPVSQAKPFQPTTVAPMAQVKSFQPAPVLPVAQAKSFQPAPVAAAKPSSSLNKDKLTKDITEKLQSMLGLIDEEIDVTIPLRVYGLDSLTAMELTKWIESEMNIEFSQSQLLGDDITTEDLINVIMDGSSSASVPVQVAAPATIPVVNQSKPFQTASINAQVPKPVSPQNFQSSQVATRVPKSVPVRNVQPAPVIASAALPVDTSRTQVSVATAKKSNGLSKEKLTKDITEKLQSMLGLIDEEIDVTIPLRVYGLDSLTAMELTKWIESEMNIEFSQSQLLGDDITTEDLINVIMDGSSSAPATESSPAAPAPVAAYQQPSVRSFQPAPVPTHITQTRSFQQVPAPVPAPVQASIKPPVKSFQPAPVAQVRAAPATIAKKSSGLNRDKLTKDITEKLQSMLGLIDEEIDVTIPLRVYGLDSLTAMELTKWIESEMNIEFSQSQLLGDDITTEDLINVIMDGSSSAPATESSPAAPVPIAAAPAPIVAPAVKNTVAPVTPVIPTSLNVQTVEVQSNIDPLYQHIPTLQKDEIKTNNIDSEALKNDVCERLQNMLGLVDEKIDPAIPLRVYGLDSLTAMEVINWVQDEYKISIPQNQLLSDEVTTNELISIISRNLLAKNDGSNFYNVPSNNTSMDFNDDISKSKPVSSIADSESTFDGSVNRYDQTHEAIVADDMLKKKNISTGNRQEVVGLLRNEVVEKLQDLLGLVDEDIDTNVPLQVYGLDSLTSTEIVKWVEDEKNVELPQSSLLNSEITTEDLINMIVTKIFGEDSVKTPSYDQYMDNELLI</sequence>
<evidence type="ECO:0000313" key="11">
    <source>
        <dbReference type="EMBL" id="ORY75161.1"/>
    </source>
</evidence>
<dbReference type="InterPro" id="IPR014030">
    <property type="entry name" value="Ketoacyl_synth_N"/>
</dbReference>
<dbReference type="Pfam" id="PF00107">
    <property type="entry name" value="ADH_zinc_N"/>
    <property type="match status" value="1"/>
</dbReference>
<dbReference type="InterPro" id="IPR036291">
    <property type="entry name" value="NAD(P)-bd_dom_sf"/>
</dbReference>
<dbReference type="InterPro" id="IPR036736">
    <property type="entry name" value="ACP-like_sf"/>
</dbReference>
<feature type="region of interest" description="N-terminal hotdog fold" evidence="7">
    <location>
        <begin position="1447"/>
        <end position="1574"/>
    </location>
</feature>
<dbReference type="InterPro" id="IPR018201">
    <property type="entry name" value="Ketoacyl_synth_AS"/>
</dbReference>
<gene>
    <name evidence="11" type="ORF">LY90DRAFT_502166</name>
</gene>
<feature type="active site" description="Proton donor; for dehydratase activity" evidence="7">
    <location>
        <position position="1652"/>
    </location>
</feature>
<dbReference type="GO" id="GO:0006633">
    <property type="term" value="P:fatty acid biosynthetic process"/>
    <property type="evidence" value="ECO:0007669"/>
    <property type="project" value="InterPro"/>
</dbReference>
<feature type="domain" description="Carrier" evidence="8">
    <location>
        <begin position="2788"/>
        <end position="2866"/>
    </location>
</feature>
<feature type="domain" description="PKS/mFAS DH" evidence="10">
    <location>
        <begin position="1447"/>
        <end position="1736"/>
    </location>
</feature>
<dbReference type="InterPro" id="IPR001227">
    <property type="entry name" value="Ac_transferase_dom_sf"/>
</dbReference>
<dbReference type="GO" id="GO:0004315">
    <property type="term" value="F:3-oxoacyl-[acyl-carrier-protein] synthase activity"/>
    <property type="evidence" value="ECO:0007669"/>
    <property type="project" value="InterPro"/>
</dbReference>
<keyword evidence="6" id="KW-0012">Acyltransferase</keyword>
<dbReference type="GO" id="GO:0031177">
    <property type="term" value="F:phosphopantetheine binding"/>
    <property type="evidence" value="ECO:0007669"/>
    <property type="project" value="InterPro"/>
</dbReference>
<keyword evidence="4" id="KW-0521">NADP</keyword>
<dbReference type="InterPro" id="IPR020843">
    <property type="entry name" value="ER"/>
</dbReference>
<dbReference type="InterPro" id="IPR020806">
    <property type="entry name" value="PKS_PP-bd"/>
</dbReference>
<evidence type="ECO:0000256" key="3">
    <source>
        <dbReference type="ARBA" id="ARBA00022679"/>
    </source>
</evidence>
<dbReference type="SMART" id="SM00825">
    <property type="entry name" value="PKS_KS"/>
    <property type="match status" value="1"/>
</dbReference>
<dbReference type="GO" id="GO:0044550">
    <property type="term" value="P:secondary metabolite biosynthetic process"/>
    <property type="evidence" value="ECO:0007669"/>
    <property type="project" value="UniProtKB-ARBA"/>
</dbReference>
<dbReference type="Gene3D" id="3.40.640.10">
    <property type="entry name" value="Type I PLP-dependent aspartate aminotransferase-like (Major domain)"/>
    <property type="match status" value="1"/>
</dbReference>
<dbReference type="SMART" id="SM00829">
    <property type="entry name" value="PKS_ER"/>
    <property type="match status" value="1"/>
</dbReference>
<dbReference type="InterPro" id="IPR004839">
    <property type="entry name" value="Aminotransferase_I/II_large"/>
</dbReference>
<evidence type="ECO:0000256" key="1">
    <source>
        <dbReference type="ARBA" id="ARBA00022450"/>
    </source>
</evidence>
<dbReference type="InterPro" id="IPR013968">
    <property type="entry name" value="PKS_KR"/>
</dbReference>
<feature type="active site" description="Proton acceptor; for dehydratase activity" evidence="7">
    <location>
        <position position="1478"/>
    </location>
</feature>
<dbReference type="Pfam" id="PF00155">
    <property type="entry name" value="Aminotran_1_2"/>
    <property type="match status" value="1"/>
</dbReference>
<dbReference type="Gene3D" id="3.40.50.720">
    <property type="entry name" value="NAD(P)-binding Rossmann-like Domain"/>
    <property type="match status" value="2"/>
</dbReference>
<feature type="domain" description="Ketosynthase family 3 (KS3)" evidence="9">
    <location>
        <begin position="452"/>
        <end position="894"/>
    </location>
</feature>
<dbReference type="PANTHER" id="PTHR45681:SF6">
    <property type="entry name" value="POLYKETIDE SYNTHASE 37"/>
    <property type="match status" value="1"/>
</dbReference>
<dbReference type="OrthoDB" id="329835at2759"/>
<feature type="domain" description="Carrier" evidence="8">
    <location>
        <begin position="3273"/>
        <end position="3351"/>
    </location>
</feature>
<dbReference type="PROSITE" id="PS52004">
    <property type="entry name" value="KS3_2"/>
    <property type="match status" value="1"/>
</dbReference>
<dbReference type="InterPro" id="IPR057326">
    <property type="entry name" value="KR_dom"/>
</dbReference>
<reference evidence="11 12" key="1">
    <citation type="submission" date="2016-08" db="EMBL/GenBank/DDBJ databases">
        <title>A Parts List for Fungal Cellulosomes Revealed by Comparative Genomics.</title>
        <authorList>
            <consortium name="DOE Joint Genome Institute"/>
            <person name="Haitjema C.H."/>
            <person name="Gilmore S.P."/>
            <person name="Henske J.K."/>
            <person name="Solomon K.V."/>
            <person name="De Groot R."/>
            <person name="Kuo A."/>
            <person name="Mondo S.J."/>
            <person name="Salamov A.A."/>
            <person name="Labutti K."/>
            <person name="Zhao Z."/>
            <person name="Chiniquy J."/>
            <person name="Barry K."/>
            <person name="Brewer H.M."/>
            <person name="Purvine S.O."/>
            <person name="Wright A.T."/>
            <person name="Boxma B."/>
            <person name="Van Alen T."/>
            <person name="Hackstein J.H."/>
            <person name="Baker S.E."/>
            <person name="Grigoriev I.V."/>
            <person name="O'Malley M.A."/>
        </authorList>
    </citation>
    <scope>NUCLEOTIDE SEQUENCE [LARGE SCALE GENOMIC DNA]</scope>
    <source>
        <strain evidence="11 12">G1</strain>
    </source>
</reference>
<dbReference type="SMART" id="SM00827">
    <property type="entry name" value="PKS_AT"/>
    <property type="match status" value="1"/>
</dbReference>
<dbReference type="SUPFAM" id="SSF47336">
    <property type="entry name" value="ACP-like"/>
    <property type="match status" value="8"/>
</dbReference>
<dbReference type="InterPro" id="IPR016036">
    <property type="entry name" value="Malonyl_transacylase_ACP-bd"/>
</dbReference>
<keyword evidence="12" id="KW-1185">Reference proteome</keyword>
<dbReference type="SUPFAM" id="SSF53383">
    <property type="entry name" value="PLP-dependent transferases"/>
    <property type="match status" value="1"/>
</dbReference>
<feature type="domain" description="Carrier" evidence="8">
    <location>
        <begin position="3104"/>
        <end position="3182"/>
    </location>
</feature>
<dbReference type="SUPFAM" id="SSF52151">
    <property type="entry name" value="FabD/lysophospholipase-like"/>
    <property type="match status" value="1"/>
</dbReference>
<dbReference type="SMART" id="SM00822">
    <property type="entry name" value="PKS_KR"/>
    <property type="match status" value="1"/>
</dbReference>
<dbReference type="EMBL" id="MCOG01000026">
    <property type="protein sequence ID" value="ORY75161.1"/>
    <property type="molecule type" value="Genomic_DNA"/>
</dbReference>
<dbReference type="GO" id="GO:0030170">
    <property type="term" value="F:pyridoxal phosphate binding"/>
    <property type="evidence" value="ECO:0007669"/>
    <property type="project" value="InterPro"/>
</dbReference>
<dbReference type="PROSITE" id="PS00606">
    <property type="entry name" value="KS3_1"/>
    <property type="match status" value="1"/>
</dbReference>
<dbReference type="InterPro" id="IPR014031">
    <property type="entry name" value="Ketoacyl_synth_C"/>
</dbReference>
<dbReference type="SUPFAM" id="SSF53901">
    <property type="entry name" value="Thiolase-like"/>
    <property type="match status" value="1"/>
</dbReference>
<dbReference type="Gene3D" id="3.40.366.10">
    <property type="entry name" value="Malonyl-Coenzyme A Acyl Carrier Protein, domain 2"/>
    <property type="match status" value="1"/>
</dbReference>
<dbReference type="InterPro" id="IPR016035">
    <property type="entry name" value="Acyl_Trfase/lysoPLipase"/>
</dbReference>
<proteinExistence type="predicted"/>
<name>A0A1Y2EUA5_9FUNG</name>
<dbReference type="PROSITE" id="PS52019">
    <property type="entry name" value="PKS_MFAS_DH"/>
    <property type="match status" value="1"/>
</dbReference>
<accession>A0A1Y2EUA5</accession>
<comment type="caution">
    <text evidence="11">The sequence shown here is derived from an EMBL/GenBank/DDBJ whole genome shotgun (WGS) entry which is preliminary data.</text>
</comment>
<dbReference type="SMART" id="SM00823">
    <property type="entry name" value="PKS_PP"/>
    <property type="match status" value="8"/>
</dbReference>
<evidence type="ECO:0000259" key="10">
    <source>
        <dbReference type="PROSITE" id="PS52019"/>
    </source>
</evidence>
<evidence type="ECO:0000259" key="8">
    <source>
        <dbReference type="PROSITE" id="PS50075"/>
    </source>
</evidence>
<evidence type="ECO:0000313" key="12">
    <source>
        <dbReference type="Proteomes" id="UP000193920"/>
    </source>
</evidence>
<dbReference type="SUPFAM" id="SSF50129">
    <property type="entry name" value="GroES-like"/>
    <property type="match status" value="1"/>
</dbReference>
<keyword evidence="5" id="KW-0511">Multifunctional enzyme</keyword>
<dbReference type="Gene3D" id="1.10.1200.10">
    <property type="entry name" value="ACP-like"/>
    <property type="match status" value="8"/>
</dbReference>
<dbReference type="InterPro" id="IPR013149">
    <property type="entry name" value="ADH-like_C"/>
</dbReference>
<keyword evidence="1" id="KW-0596">Phosphopantetheine</keyword>
<keyword evidence="3" id="KW-0808">Transferase</keyword>
<evidence type="ECO:0000256" key="7">
    <source>
        <dbReference type="PROSITE-ProRule" id="PRU01363"/>
    </source>
</evidence>
<keyword evidence="2" id="KW-0597">Phosphoprotein</keyword>
<dbReference type="InterPro" id="IPR049900">
    <property type="entry name" value="PKS_mFAS_DH"/>
</dbReference>
<feature type="domain" description="Carrier" evidence="8">
    <location>
        <begin position="2651"/>
        <end position="2729"/>
    </location>
</feature>
<dbReference type="PROSITE" id="PS50075">
    <property type="entry name" value="CARRIER"/>
    <property type="match status" value="8"/>
</dbReference>
<dbReference type="PANTHER" id="PTHR45681">
    <property type="entry name" value="POLYKETIDE SYNTHASE 44-RELATED"/>
    <property type="match status" value="1"/>
</dbReference>
<evidence type="ECO:0000256" key="6">
    <source>
        <dbReference type="ARBA" id="ARBA00023315"/>
    </source>
</evidence>
<dbReference type="Gene3D" id="3.90.1150.10">
    <property type="entry name" value="Aspartate Aminotransferase, domain 1"/>
    <property type="match status" value="1"/>
</dbReference>
<feature type="region of interest" description="C-terminal hotdog fold" evidence="7">
    <location>
        <begin position="1594"/>
        <end position="1736"/>
    </location>
</feature>
<dbReference type="InterPro" id="IPR032821">
    <property type="entry name" value="PKS_assoc"/>
</dbReference>
<dbReference type="InterPro" id="IPR011032">
    <property type="entry name" value="GroES-like_sf"/>
</dbReference>
<dbReference type="InterPro" id="IPR050444">
    <property type="entry name" value="Polyketide_Synthase"/>
</dbReference>
<evidence type="ECO:0000256" key="2">
    <source>
        <dbReference type="ARBA" id="ARBA00022553"/>
    </source>
</evidence>
<feature type="domain" description="Carrier" evidence="8">
    <location>
        <begin position="3736"/>
        <end position="3818"/>
    </location>
</feature>
<feature type="domain" description="Carrier" evidence="8">
    <location>
        <begin position="3437"/>
        <end position="3515"/>
    </location>
</feature>
<dbReference type="InterPro" id="IPR042104">
    <property type="entry name" value="PKS_dehydratase_sf"/>
</dbReference>
<dbReference type="STRING" id="1754190.A0A1Y2EUA5"/>
<dbReference type="CDD" id="cd00833">
    <property type="entry name" value="PKS"/>
    <property type="match status" value="1"/>
</dbReference>
<dbReference type="Pfam" id="PF08659">
    <property type="entry name" value="KR"/>
    <property type="match status" value="1"/>
</dbReference>
<dbReference type="InterPro" id="IPR049551">
    <property type="entry name" value="PKS_DH_C"/>
</dbReference>
<dbReference type="Gene3D" id="3.90.180.10">
    <property type="entry name" value="Medium-chain alcohol dehydrogenases, catalytic domain"/>
    <property type="match status" value="1"/>
</dbReference>
<protein>
    <submittedName>
        <fullName evidence="11">Uncharacterized protein</fullName>
    </submittedName>
</protein>
<dbReference type="Gene3D" id="3.10.129.110">
    <property type="entry name" value="Polyketide synthase dehydratase"/>
    <property type="match status" value="1"/>
</dbReference>
<organism evidence="11 12">
    <name type="scientific">Neocallimastix californiae</name>
    <dbReference type="NCBI Taxonomy" id="1754190"/>
    <lineage>
        <taxon>Eukaryota</taxon>
        <taxon>Fungi</taxon>
        <taxon>Fungi incertae sedis</taxon>
        <taxon>Chytridiomycota</taxon>
        <taxon>Chytridiomycota incertae sedis</taxon>
        <taxon>Neocallimastigomycetes</taxon>
        <taxon>Neocallimastigales</taxon>
        <taxon>Neocallimastigaceae</taxon>
        <taxon>Neocallimastix</taxon>
    </lineage>
</organism>
<dbReference type="Pfam" id="PF16197">
    <property type="entry name" value="KAsynt_C_assoc"/>
    <property type="match status" value="1"/>
</dbReference>
<dbReference type="Pfam" id="PF02801">
    <property type="entry name" value="Ketoacyl-synt_C"/>
    <property type="match status" value="1"/>
</dbReference>
<dbReference type="Pfam" id="PF00698">
    <property type="entry name" value="Acyl_transf_1"/>
    <property type="match status" value="1"/>
</dbReference>
<dbReference type="InterPro" id="IPR015424">
    <property type="entry name" value="PyrdxlP-dep_Trfase"/>
</dbReference>
<evidence type="ECO:0000256" key="5">
    <source>
        <dbReference type="ARBA" id="ARBA00023268"/>
    </source>
</evidence>
<evidence type="ECO:0000259" key="9">
    <source>
        <dbReference type="PROSITE" id="PS52004"/>
    </source>
</evidence>
<dbReference type="GO" id="GO:0016491">
    <property type="term" value="F:oxidoreductase activity"/>
    <property type="evidence" value="ECO:0007669"/>
    <property type="project" value="InterPro"/>
</dbReference>
<dbReference type="SUPFAM" id="SSF55048">
    <property type="entry name" value="Probable ACP-binding domain of malonyl-CoA ACP transacylase"/>
    <property type="match status" value="1"/>
</dbReference>
<feature type="domain" description="Carrier" evidence="8">
    <location>
        <begin position="3589"/>
        <end position="3667"/>
    </location>
</feature>
<dbReference type="InterPro" id="IPR009081">
    <property type="entry name" value="PP-bd_ACP"/>
</dbReference>
<dbReference type="SUPFAM" id="SSF51735">
    <property type="entry name" value="NAD(P)-binding Rossmann-fold domains"/>
    <property type="match status" value="2"/>
</dbReference>
<dbReference type="InterPro" id="IPR015421">
    <property type="entry name" value="PyrdxlP-dep_Trfase_major"/>
</dbReference>
<dbReference type="Gene3D" id="3.40.47.10">
    <property type="match status" value="1"/>
</dbReference>
<dbReference type="InterPro" id="IPR016039">
    <property type="entry name" value="Thiolase-like"/>
</dbReference>
<dbReference type="Proteomes" id="UP000193920">
    <property type="component" value="Unassembled WGS sequence"/>
</dbReference>
<dbReference type="InterPro" id="IPR015422">
    <property type="entry name" value="PyrdxlP-dep_Trfase_small"/>
</dbReference>
<dbReference type="InterPro" id="IPR014043">
    <property type="entry name" value="Acyl_transferase_dom"/>
</dbReference>
<dbReference type="Pfam" id="PF14765">
    <property type="entry name" value="PS-DH"/>
    <property type="match status" value="1"/>
</dbReference>